<keyword evidence="3 10" id="KW-0347">Helicase</keyword>
<dbReference type="PANTHER" id="PTHR11070:SF2">
    <property type="entry name" value="ATP-DEPENDENT DNA HELICASE SRS2"/>
    <property type="match status" value="1"/>
</dbReference>
<dbReference type="PROSITE" id="PS51198">
    <property type="entry name" value="UVRD_HELICASE_ATP_BIND"/>
    <property type="match status" value="1"/>
</dbReference>
<feature type="domain" description="UvrD-like helicase C-terminal" evidence="12">
    <location>
        <begin position="486"/>
        <end position="766"/>
    </location>
</feature>
<evidence type="ECO:0000256" key="5">
    <source>
        <dbReference type="ARBA" id="ARBA00023235"/>
    </source>
</evidence>
<evidence type="ECO:0000256" key="8">
    <source>
        <dbReference type="ARBA" id="ARBA00034923"/>
    </source>
</evidence>
<reference evidence="13 14" key="1">
    <citation type="submission" date="2020-02" db="EMBL/GenBank/DDBJ databases">
        <title>Genome sequencing for Kineobactrum sp. M2.</title>
        <authorList>
            <person name="Park S.-J."/>
        </authorList>
    </citation>
    <scope>NUCLEOTIDE SEQUENCE [LARGE SCALE GENOMIC DNA]</scope>
    <source>
        <strain evidence="13 14">M2</strain>
    </source>
</reference>
<evidence type="ECO:0000256" key="2">
    <source>
        <dbReference type="ARBA" id="ARBA00022801"/>
    </source>
</evidence>
<evidence type="ECO:0000259" key="11">
    <source>
        <dbReference type="PROSITE" id="PS51198"/>
    </source>
</evidence>
<evidence type="ECO:0000256" key="3">
    <source>
        <dbReference type="ARBA" id="ARBA00022806"/>
    </source>
</evidence>
<dbReference type="PANTHER" id="PTHR11070">
    <property type="entry name" value="UVRD / RECB / PCRA DNA HELICASE FAMILY MEMBER"/>
    <property type="match status" value="1"/>
</dbReference>
<organism evidence="13 14">
    <name type="scientific">Kineobactrum salinum</name>
    <dbReference type="NCBI Taxonomy" id="2708301"/>
    <lineage>
        <taxon>Bacteria</taxon>
        <taxon>Pseudomonadati</taxon>
        <taxon>Pseudomonadota</taxon>
        <taxon>Gammaproteobacteria</taxon>
        <taxon>Cellvibrionales</taxon>
        <taxon>Halieaceae</taxon>
        <taxon>Kineobactrum</taxon>
    </lineage>
</organism>
<evidence type="ECO:0000256" key="1">
    <source>
        <dbReference type="ARBA" id="ARBA00022741"/>
    </source>
</evidence>
<keyword evidence="1 10" id="KW-0547">Nucleotide-binding</keyword>
<dbReference type="InterPro" id="IPR014016">
    <property type="entry name" value="UvrD-like_ATP-bd"/>
</dbReference>
<evidence type="ECO:0000313" key="14">
    <source>
        <dbReference type="Proteomes" id="UP000477680"/>
    </source>
</evidence>
<proteinExistence type="predicted"/>
<comment type="catalytic activity">
    <reaction evidence="9">
        <text>ATP + H2O = ADP + phosphate + H(+)</text>
        <dbReference type="Rhea" id="RHEA:13065"/>
        <dbReference type="ChEBI" id="CHEBI:15377"/>
        <dbReference type="ChEBI" id="CHEBI:15378"/>
        <dbReference type="ChEBI" id="CHEBI:30616"/>
        <dbReference type="ChEBI" id="CHEBI:43474"/>
        <dbReference type="ChEBI" id="CHEBI:456216"/>
        <dbReference type="EC" id="5.6.2.4"/>
    </reaction>
</comment>
<comment type="catalytic activity">
    <reaction evidence="6">
        <text>Couples ATP hydrolysis with the unwinding of duplex DNA by translocating in the 3'-5' direction.</text>
        <dbReference type="EC" id="5.6.2.4"/>
    </reaction>
</comment>
<dbReference type="EC" id="5.6.2.4" evidence="7"/>
<accession>A0A6C0U8P0</accession>
<dbReference type="Proteomes" id="UP000477680">
    <property type="component" value="Chromosome"/>
</dbReference>
<dbReference type="GO" id="GO:0000725">
    <property type="term" value="P:recombinational repair"/>
    <property type="evidence" value="ECO:0007669"/>
    <property type="project" value="TreeGrafter"/>
</dbReference>
<evidence type="ECO:0000256" key="7">
    <source>
        <dbReference type="ARBA" id="ARBA00034808"/>
    </source>
</evidence>
<dbReference type="SUPFAM" id="SSF52540">
    <property type="entry name" value="P-loop containing nucleoside triphosphate hydrolases"/>
    <property type="match status" value="1"/>
</dbReference>
<dbReference type="AlphaFoldDB" id="A0A6C0U8P0"/>
<dbReference type="GO" id="GO:0033202">
    <property type="term" value="C:DNA helicase complex"/>
    <property type="evidence" value="ECO:0007669"/>
    <property type="project" value="TreeGrafter"/>
</dbReference>
<feature type="binding site" evidence="10">
    <location>
        <begin position="23"/>
        <end position="30"/>
    </location>
    <ligand>
        <name>ATP</name>
        <dbReference type="ChEBI" id="CHEBI:30616"/>
    </ligand>
</feature>
<name>A0A6C0U8P0_9GAMM</name>
<dbReference type="GO" id="GO:0005829">
    <property type="term" value="C:cytosol"/>
    <property type="evidence" value="ECO:0007669"/>
    <property type="project" value="TreeGrafter"/>
</dbReference>
<dbReference type="Gene3D" id="3.40.50.300">
    <property type="entry name" value="P-loop containing nucleotide triphosphate hydrolases"/>
    <property type="match status" value="3"/>
</dbReference>
<dbReference type="GO" id="GO:0016787">
    <property type="term" value="F:hydrolase activity"/>
    <property type="evidence" value="ECO:0007669"/>
    <property type="project" value="UniProtKB-UniRule"/>
</dbReference>
<keyword evidence="2 10" id="KW-0378">Hydrolase</keyword>
<keyword evidence="4 10" id="KW-0067">ATP-binding</keyword>
<dbReference type="EMBL" id="CP048711">
    <property type="protein sequence ID" value="QIB67437.1"/>
    <property type="molecule type" value="Genomic_DNA"/>
</dbReference>
<dbReference type="KEGG" id="kim:G3T16_20645"/>
<dbReference type="PROSITE" id="PS51217">
    <property type="entry name" value="UVRD_HELICASE_CTER"/>
    <property type="match status" value="1"/>
</dbReference>
<evidence type="ECO:0000313" key="13">
    <source>
        <dbReference type="EMBL" id="QIB67437.1"/>
    </source>
</evidence>
<evidence type="ECO:0000256" key="4">
    <source>
        <dbReference type="ARBA" id="ARBA00022840"/>
    </source>
</evidence>
<dbReference type="InterPro" id="IPR014017">
    <property type="entry name" value="DNA_helicase_UvrD-like_C"/>
</dbReference>
<keyword evidence="14" id="KW-1185">Reference proteome</keyword>
<protein>
    <recommendedName>
        <fullName evidence="7">DNA 3'-5' helicase</fullName>
        <ecNumber evidence="7">5.6.2.4</ecNumber>
    </recommendedName>
    <alternativeName>
        <fullName evidence="8">DNA 3'-5' helicase II</fullName>
    </alternativeName>
</protein>
<evidence type="ECO:0000259" key="12">
    <source>
        <dbReference type="PROSITE" id="PS51217"/>
    </source>
</evidence>
<dbReference type="Pfam" id="PF00580">
    <property type="entry name" value="UvrD-helicase"/>
    <property type="match status" value="2"/>
</dbReference>
<gene>
    <name evidence="13" type="ORF">G3T16_20645</name>
</gene>
<dbReference type="InterPro" id="IPR000212">
    <property type="entry name" value="DNA_helicase_UvrD/REP"/>
</dbReference>
<dbReference type="Gene3D" id="1.10.486.10">
    <property type="entry name" value="PCRA, domain 4"/>
    <property type="match status" value="1"/>
</dbReference>
<dbReference type="RefSeq" id="WP_163496864.1">
    <property type="nucleotide sequence ID" value="NZ_CP048711.1"/>
</dbReference>
<dbReference type="GO" id="GO:0003677">
    <property type="term" value="F:DNA binding"/>
    <property type="evidence" value="ECO:0007669"/>
    <property type="project" value="InterPro"/>
</dbReference>
<keyword evidence="5" id="KW-0413">Isomerase</keyword>
<evidence type="ECO:0000256" key="9">
    <source>
        <dbReference type="ARBA" id="ARBA00048988"/>
    </source>
</evidence>
<dbReference type="Pfam" id="PF13361">
    <property type="entry name" value="UvrD_C"/>
    <property type="match status" value="2"/>
</dbReference>
<dbReference type="GO" id="GO:0043138">
    <property type="term" value="F:3'-5' DNA helicase activity"/>
    <property type="evidence" value="ECO:0007669"/>
    <property type="project" value="UniProtKB-EC"/>
</dbReference>
<sequence length="914" mass="100649">MSVNDAPQRERALDPARSFCVSAPAGSGKTELLIQRYLALLPRVERPEQVLAITFTRKAAAEMRERVLAALQAAAAAEPVTGPHQQRTRDLALAALAWERRQQWQLLRDIARFNIRTIDGFCNTLTRQMPILGRFGGQAAAVDDAGELYLEAVAGLFAQLDDNRPVAADLRALLLHFDNDWKRLQGLLVAMLARREQWQDYIGLRHEPGYAEQLLTATVETMVGDALAALRTALAPWAEELLALQAFAAAQLGRESPSALPGADPAELPRWRELRQLLLKQDGQWRQKVDVRQGFPAGRGPQQDWKARMQALLAELAGQESLREALLDLEVLPAPASGDQGWRLLLHLFHVLPVLAAQLLLVFQRRGEVDHTQIALHALQALGEDDAPTDLALRLDYRIEHLLVDEFQDTAINQFRLLQRLTRGWGDHNQLNPRQPRSFLIVGDGMQSIYGFRDANVSLFLRAREEGFNGVLPEHLELNCNFRSQAGIVAWVNRHFRQAFPARDNSVRGEIAFAPAVATRDASADAAVAVDVFTGANSRHREAAFIGDEVATALAQRQTGSIAILARSRGQLQPILAALRSRGVNYNAQDIDALATTAVVADLFSLCRALANPADRIAWLAVLRAPWCGLLLADLLRVARWGTAGQGGSVAAALQHPGLLAALSEDGRLRAGHVATALQQAQRNRDRLALRVWVEQLWLQLGGPDCAVDETGLHNAEQFLQLLEQADSEGRGLDIPWLRRRLASLYAHSGDPAARVQVMTLHRAKGLEFDLVILPALAAATRPDERPVLLWDDYTDARGERRFLLATDDHSQPGTPGLYNTLQRVRKRKSRAENARLLYVGATRAVQRLQLTACLAQDTASGELRPPSANALLHPLWQPLAAQAVVHAGEEPQAGQDSPAQNPALLLRLASLPK</sequence>
<evidence type="ECO:0000256" key="6">
    <source>
        <dbReference type="ARBA" id="ARBA00034617"/>
    </source>
</evidence>
<evidence type="ECO:0000256" key="10">
    <source>
        <dbReference type="PROSITE-ProRule" id="PRU00560"/>
    </source>
</evidence>
<dbReference type="InterPro" id="IPR027417">
    <property type="entry name" value="P-loop_NTPase"/>
</dbReference>
<feature type="domain" description="UvrD-like helicase ATP-binding" evidence="11">
    <location>
        <begin position="2"/>
        <end position="485"/>
    </location>
</feature>
<dbReference type="GO" id="GO:0005524">
    <property type="term" value="F:ATP binding"/>
    <property type="evidence" value="ECO:0007669"/>
    <property type="project" value="UniProtKB-UniRule"/>
</dbReference>